<dbReference type="GO" id="GO:0007264">
    <property type="term" value="P:small GTPase-mediated signal transduction"/>
    <property type="evidence" value="ECO:0007669"/>
    <property type="project" value="InterPro"/>
</dbReference>
<keyword evidence="1" id="KW-0344">Guanine-nucleotide releasing factor</keyword>
<dbReference type="Pfam" id="PF06920">
    <property type="entry name" value="DHR-2_Lobe_A"/>
    <property type="match status" value="1"/>
</dbReference>
<dbReference type="PROSITE" id="PS51651">
    <property type="entry name" value="DOCKER"/>
    <property type="match status" value="1"/>
</dbReference>
<reference evidence="7 8" key="1">
    <citation type="journal article" date="2018" name="Nat. Ecol. Evol.">
        <title>Shark genomes provide insights into elasmobranch evolution and the origin of vertebrates.</title>
        <authorList>
            <person name="Hara Y"/>
            <person name="Yamaguchi K"/>
            <person name="Onimaru K"/>
            <person name="Kadota M"/>
            <person name="Koyanagi M"/>
            <person name="Keeley SD"/>
            <person name="Tatsumi K"/>
            <person name="Tanaka K"/>
            <person name="Motone F"/>
            <person name="Kageyama Y"/>
            <person name="Nozu R"/>
            <person name="Adachi N"/>
            <person name="Nishimura O"/>
            <person name="Nakagawa R"/>
            <person name="Tanegashima C"/>
            <person name="Kiyatake I"/>
            <person name="Matsumoto R"/>
            <person name="Murakumo K"/>
            <person name="Nishida K"/>
            <person name="Terakita A"/>
            <person name="Kuratani S"/>
            <person name="Sato K"/>
            <person name="Hyodo S Kuraku.S."/>
        </authorList>
    </citation>
    <scope>NUCLEOTIDE SEQUENCE [LARGE SCALE GENOMIC DNA]</scope>
</reference>
<dbReference type="InterPro" id="IPR026791">
    <property type="entry name" value="DOCK"/>
</dbReference>
<dbReference type="Gene3D" id="1.25.40.410">
    <property type="match status" value="1"/>
</dbReference>
<dbReference type="InterPro" id="IPR011993">
    <property type="entry name" value="PH-like_dom_sf"/>
</dbReference>
<dbReference type="InterPro" id="IPR035892">
    <property type="entry name" value="C2_domain_sf"/>
</dbReference>
<evidence type="ECO:0000313" key="8">
    <source>
        <dbReference type="Proteomes" id="UP000287033"/>
    </source>
</evidence>
<dbReference type="Pfam" id="PF14429">
    <property type="entry name" value="DOCK-C2"/>
    <property type="match status" value="1"/>
</dbReference>
<feature type="compositionally biased region" description="Basic and acidic residues" evidence="3">
    <location>
        <begin position="1267"/>
        <end position="1277"/>
    </location>
</feature>
<dbReference type="Proteomes" id="UP000287033">
    <property type="component" value="Unassembled WGS sequence"/>
</dbReference>
<accession>A0A401T180</accession>
<dbReference type="SMART" id="SM00233">
    <property type="entry name" value="PH"/>
    <property type="match status" value="1"/>
</dbReference>
<name>A0A401T180_CHIPU</name>
<feature type="domain" description="PH" evidence="4">
    <location>
        <begin position="165"/>
        <end position="272"/>
    </location>
</feature>
<evidence type="ECO:0000313" key="7">
    <source>
        <dbReference type="EMBL" id="GCC36413.1"/>
    </source>
</evidence>
<dbReference type="GO" id="GO:0005085">
    <property type="term" value="F:guanyl-nucleotide exchange factor activity"/>
    <property type="evidence" value="ECO:0007669"/>
    <property type="project" value="UniProtKB-KW"/>
</dbReference>
<dbReference type="InterPro" id="IPR027357">
    <property type="entry name" value="DOCKER_dom"/>
</dbReference>
<feature type="domain" description="C2 DOCK-type" evidence="5">
    <location>
        <begin position="647"/>
        <end position="825"/>
    </location>
</feature>
<dbReference type="Pfam" id="PF00169">
    <property type="entry name" value="PH"/>
    <property type="match status" value="1"/>
</dbReference>
<dbReference type="PANTHER" id="PTHR23317">
    <property type="entry name" value="DEDICATOR OF CYTOKINESIS DOCK"/>
    <property type="match status" value="1"/>
</dbReference>
<dbReference type="Gene3D" id="2.60.40.150">
    <property type="entry name" value="C2 domain"/>
    <property type="match status" value="1"/>
</dbReference>
<dbReference type="CDD" id="cd13267">
    <property type="entry name" value="PH_DOCK-D"/>
    <property type="match status" value="1"/>
</dbReference>
<protein>
    <recommendedName>
        <fullName evidence="9">Dedicator of cytokinesis protein 11</fullName>
    </recommendedName>
</protein>
<dbReference type="CDD" id="cd08697">
    <property type="entry name" value="C2_Dock-D"/>
    <property type="match status" value="1"/>
</dbReference>
<evidence type="ECO:0008006" key="9">
    <source>
        <dbReference type="Google" id="ProtNLM"/>
    </source>
</evidence>
<dbReference type="InterPro" id="IPR027007">
    <property type="entry name" value="C2_DOCK-type_domain"/>
</dbReference>
<dbReference type="Gene3D" id="2.30.29.30">
    <property type="entry name" value="Pleckstrin-homology domain (PH domain)/Phosphotyrosine-binding domain (PTB)"/>
    <property type="match status" value="1"/>
</dbReference>
<comment type="similarity">
    <text evidence="2">Belongs to the DOCK family.</text>
</comment>
<dbReference type="EMBL" id="BEZZ01000826">
    <property type="protein sequence ID" value="GCC36413.1"/>
    <property type="molecule type" value="Genomic_DNA"/>
</dbReference>
<gene>
    <name evidence="7" type="ORF">chiPu_0014907</name>
</gene>
<dbReference type="Pfam" id="PF11878">
    <property type="entry name" value="DOCK_C-D_N"/>
    <property type="match status" value="1"/>
</dbReference>
<dbReference type="PROSITE" id="PS50003">
    <property type="entry name" value="PH_DOMAIN"/>
    <property type="match status" value="1"/>
</dbReference>
<dbReference type="OMA" id="IAVCMEF"/>
<dbReference type="PANTHER" id="PTHR23317:SF81">
    <property type="entry name" value="DEDICATOR OF CYTOKINESIS PROTEIN 11"/>
    <property type="match status" value="1"/>
</dbReference>
<comment type="caution">
    <text evidence="7">The sequence shown here is derived from an EMBL/GenBank/DDBJ whole genome shotgun (WGS) entry which is preliminary data.</text>
</comment>
<dbReference type="PROSITE" id="PS51650">
    <property type="entry name" value="C2_DOCK"/>
    <property type="match status" value="1"/>
</dbReference>
<keyword evidence="8" id="KW-1185">Reference proteome</keyword>
<evidence type="ECO:0000259" key="6">
    <source>
        <dbReference type="PROSITE" id="PS51651"/>
    </source>
</evidence>
<evidence type="ECO:0000256" key="3">
    <source>
        <dbReference type="SAM" id="MobiDB-lite"/>
    </source>
</evidence>
<dbReference type="InterPro" id="IPR043161">
    <property type="entry name" value="DOCK_C_lobe_A"/>
</dbReference>
<dbReference type="OrthoDB" id="47328at2759"/>
<feature type="region of interest" description="Disordered" evidence="3">
    <location>
        <begin position="1267"/>
        <end position="1291"/>
    </location>
</feature>
<evidence type="ECO:0000259" key="4">
    <source>
        <dbReference type="PROSITE" id="PS50003"/>
    </source>
</evidence>
<dbReference type="InterPro" id="IPR037809">
    <property type="entry name" value="C2_Dock-D"/>
</dbReference>
<proteinExistence type="inferred from homology"/>
<evidence type="ECO:0000256" key="1">
    <source>
        <dbReference type="ARBA" id="ARBA00022658"/>
    </source>
</evidence>
<feature type="domain" description="DOCKER" evidence="6">
    <location>
        <begin position="1627"/>
        <end position="1681"/>
    </location>
</feature>
<sequence length="1681" mass="191732">MAEVRRFTKRLSKPGTAAELRQSASEAVRNSLLAEKTKIIEPLDYENVIAQRKAQIQSDPLRDLLQFPLDEISISIIPRQRRTIQSTLPLDAEKLAQSLLVKECIRTYNSDWLLVNYKYEGYAGDFRLLPSKGHQPDKLPVQLYEVDEDVDKDEDAASICSQKGGNIKEGWLYKANMNSTISVTMRVFKRRFCYLTQLSDGSYILYFCKDEKVCKESKGSIFLDSCIDVVQCSKMRRYGFELRMQEKCSCHLAAESEQEMEEWITTLRKIIQSNVDSVLSERRNGEPSEAGLDEESFGHGKSESMMESLEKSMHPELMKYARESDYLNKLSRSEGRCKLFAMDRDAQKLDFSGIEPDVRPFEEKFGKRFLVKCHDLTFALQGCVNEQADGTPTNVEPFFVTLALFDAKNNCKISEDFHVDLNPPAVRQMLLGSVEGGAENGATNSNSLKKNDGYFKGVAERLLRYPKQGIFSVTAPHPDIFLVARVEKVLQGGIAQCAEPYIKSSDANKAAQKVLKAAKQICSRLGGYKMAFAWAARPVFKDTEGSFDTSGRFSPFYKQDSNKLSNEDLLKLLTDLRKAEKMSKLQVIPGNFDVTIECVPPDVSNCVTSSYVPVKPFEESGCSYVTFEVEEFVPNIAKYMYPFTGFKNHLYVYPIQLKYDNQKTFAKARNIAVFVEIRDSDGDKSRPLKCIYGKPGDHVFTTKACATVLHHQQCPEFYTEIKIELPVHLHEKHHLLFTFYHISCDINTKGTTKKRENIESQVGYAWQPLMKDGRVVTSEQHLPVSSNLPPGYLGHHDPDNKKHTIPDFKWVDGGKPLLKVKNHLVSTICTEDQYLNSFFHYCQTSQSASQEIAGDLVKYLKCLHAMDICVMVNFLPTILNQLLKILTKTSQSDVAVNSARVIIYTVSRCYEEGLEHYLRSYIKYVFRTDQYMTSENKTTHGELARSLIAILKQSADFLTINKLLKHSWFFFELLIKSMAQFLIDKNKLKLPRTQRFPDCFQHTVQSLLLAIIPHVNLRYSEIPEESRSVNINWAHFMKRSLTLMNRGFIFNLINDYISCFPPKDPKALTEYKLDFLHIVCYHEHFIPLNLPMSFAKSRLQRIQDLQLECTLTEDFCKNHFLVGLLLRELATALNESRDIRHEAIAIVKSLMMKHAFDDRYSHKNMQARISLLYLPLLKLLFENTQRLTVKDFSTFSMSFSGINVRDDLAFNFSPLSGATTPHKSGSFIDKELALPGYGVSCFQGLRRDDSRGSLSIELNACTPERADERQDSIDYTHQRKSSTESNISQYSKLDQHESRNLLMCFLHIMKTISEDALLAYWNKMSSQELLDYLTILEVCLHQFRYMGRRYIARIQEGSGSKQSVSERRSQTMPAIRSRAGGMHSRLQQIGHVDSSFTLNHNFGTGEADISHQSLLEGNLATEVSLSVLDTVSLFIQNFKHQLQENDGQNPLMKKAFDILLLLTNGQSETAMKHAFASLRAFISKFPATFFKGRDSICSTFCYEILKGCTSKLTSTRSEASALLYLLMRNNFEYTKKRTFLRTHLQIIIAVSRLIADVVLTGDSRFQDALSIINNFANSDKALKSTAFPGEVKDLTKRIRTVLMATAQMKEHEKDPEMLIDLQYSLAKSYASTPELRKTWLGSMAKIHLKNGDLSEAVMCYVHVAALVAEYLYRKSKSNNLY</sequence>
<feature type="region of interest" description="Disordered" evidence="3">
    <location>
        <begin position="281"/>
        <end position="304"/>
    </location>
</feature>
<organism evidence="7 8">
    <name type="scientific">Chiloscyllium punctatum</name>
    <name type="common">Brownbanded bambooshark</name>
    <name type="synonym">Hemiscyllium punctatum</name>
    <dbReference type="NCBI Taxonomy" id="137246"/>
    <lineage>
        <taxon>Eukaryota</taxon>
        <taxon>Metazoa</taxon>
        <taxon>Chordata</taxon>
        <taxon>Craniata</taxon>
        <taxon>Vertebrata</taxon>
        <taxon>Chondrichthyes</taxon>
        <taxon>Elasmobranchii</taxon>
        <taxon>Galeomorphii</taxon>
        <taxon>Galeoidea</taxon>
        <taxon>Orectolobiformes</taxon>
        <taxon>Hemiscylliidae</taxon>
        <taxon>Chiloscyllium</taxon>
    </lineage>
</organism>
<dbReference type="InterPro" id="IPR001849">
    <property type="entry name" value="PH_domain"/>
</dbReference>
<evidence type="ECO:0000259" key="5">
    <source>
        <dbReference type="PROSITE" id="PS51650"/>
    </source>
</evidence>
<dbReference type="GO" id="GO:0051491">
    <property type="term" value="P:positive regulation of filopodium assembly"/>
    <property type="evidence" value="ECO:0007669"/>
    <property type="project" value="TreeGrafter"/>
</dbReference>
<evidence type="ECO:0000256" key="2">
    <source>
        <dbReference type="PROSITE-ProRule" id="PRU00983"/>
    </source>
</evidence>
<dbReference type="InterPro" id="IPR046769">
    <property type="entry name" value="DOCKER_Lobe_A"/>
</dbReference>
<dbReference type="STRING" id="137246.A0A401T180"/>
<dbReference type="SUPFAM" id="SSF50729">
    <property type="entry name" value="PH domain-like"/>
    <property type="match status" value="1"/>
</dbReference>
<dbReference type="InterPro" id="IPR021816">
    <property type="entry name" value="DOCK_C/D_N"/>
</dbReference>